<sequence length="131" mass="14060">GQGLRVILYSGGCVSQASMSVFDIPDLQWGKGDLGSVVFSESFLVSSINIQQKDGSVSSDSCYTILTTALPRYVCWLVESDVKHSEKAQVLLKEEEGTCLGTSLTTADTAHVFSNSLLSTPEEGDTYLLSL</sequence>
<reference evidence="3" key="1">
    <citation type="journal article" date="2014" name="Nat. Commun.">
        <title>The rainbow trout genome provides novel insights into evolution after whole-genome duplication in vertebrates.</title>
        <authorList>
            <person name="Berthelot C."/>
            <person name="Brunet F."/>
            <person name="Chalopin D."/>
            <person name="Juanchich A."/>
            <person name="Bernard M."/>
            <person name="Noel B."/>
            <person name="Bento P."/>
            <person name="Da Silva C."/>
            <person name="Labadie K."/>
            <person name="Alberti A."/>
            <person name="Aury J.M."/>
            <person name="Louis A."/>
            <person name="Dehais P."/>
            <person name="Bardou P."/>
            <person name="Montfort J."/>
            <person name="Klopp C."/>
            <person name="Cabau C."/>
            <person name="Gaspin C."/>
            <person name="Thorgaard G.H."/>
            <person name="Boussaha M."/>
            <person name="Quillet E."/>
            <person name="Guyomard R."/>
            <person name="Galiana D."/>
            <person name="Bobe J."/>
            <person name="Volff J.N."/>
            <person name="Genet C."/>
            <person name="Wincker P."/>
            <person name="Jaillon O."/>
            <person name="Roest Crollius H."/>
            <person name="Guiguen Y."/>
        </authorList>
    </citation>
    <scope>NUCLEOTIDE SEQUENCE [LARGE SCALE GENOMIC DNA]</scope>
</reference>
<dbReference type="EMBL" id="FR962704">
    <property type="protein sequence ID" value="CDR00938.1"/>
    <property type="molecule type" value="Genomic_DNA"/>
</dbReference>
<dbReference type="STRING" id="8022.A0A060ZA27"/>
<feature type="non-terminal residue" evidence="3">
    <location>
        <position position="1"/>
    </location>
</feature>
<name>A0A060ZA27_ONCMY</name>
<dbReference type="InterPro" id="IPR040342">
    <property type="entry name" value="DNAAF9"/>
</dbReference>
<dbReference type="Pfam" id="PF26246">
    <property type="entry name" value="PH_DAAF9"/>
    <property type="match status" value="1"/>
</dbReference>
<dbReference type="AlphaFoldDB" id="A0A060ZA27"/>
<accession>A0A060ZA27</accession>
<feature type="domain" description="DAAF9 PH" evidence="2">
    <location>
        <begin position="79"/>
        <end position="130"/>
    </location>
</feature>
<proteinExistence type="predicted"/>
<reference evidence="3" key="2">
    <citation type="submission" date="2014-03" db="EMBL/GenBank/DDBJ databases">
        <authorList>
            <person name="Genoscope - CEA"/>
        </authorList>
    </citation>
    <scope>NUCLEOTIDE SEQUENCE</scope>
</reference>
<protein>
    <submittedName>
        <fullName evidence="3">Uncharacterized protein</fullName>
    </submittedName>
</protein>
<dbReference type="InterPro" id="IPR058844">
    <property type="entry name" value="PB_DAAF9"/>
</dbReference>
<dbReference type="Proteomes" id="UP000193380">
    <property type="component" value="Unassembled WGS sequence"/>
</dbReference>
<dbReference type="InterPro" id="IPR058843">
    <property type="entry name" value="PH_DAAF9"/>
</dbReference>
<evidence type="ECO:0000313" key="4">
    <source>
        <dbReference type="Proteomes" id="UP000193380"/>
    </source>
</evidence>
<evidence type="ECO:0000259" key="2">
    <source>
        <dbReference type="Pfam" id="PF26246"/>
    </source>
</evidence>
<dbReference type="Pfam" id="PF25203">
    <property type="entry name" value="PB_DAAF9"/>
    <property type="match status" value="1"/>
</dbReference>
<dbReference type="PANTHER" id="PTHR33664">
    <property type="entry name" value="RCG26366"/>
    <property type="match status" value="1"/>
</dbReference>
<evidence type="ECO:0000259" key="1">
    <source>
        <dbReference type="Pfam" id="PF25203"/>
    </source>
</evidence>
<dbReference type="PANTHER" id="PTHR33664:SF1">
    <property type="entry name" value="DYNEIN AXONEMAL ASSEMBLY FACTOR 9"/>
    <property type="match status" value="1"/>
</dbReference>
<dbReference type="PaxDb" id="8022-A0A060ZA27"/>
<gene>
    <name evidence="3" type="ORF">GSONMT00061275001</name>
</gene>
<feature type="domain" description="DAAF9 pita-bread-like" evidence="1">
    <location>
        <begin position="13"/>
        <end position="64"/>
    </location>
</feature>
<organism evidence="3 4">
    <name type="scientific">Oncorhynchus mykiss</name>
    <name type="common">Rainbow trout</name>
    <name type="synonym">Salmo gairdneri</name>
    <dbReference type="NCBI Taxonomy" id="8022"/>
    <lineage>
        <taxon>Eukaryota</taxon>
        <taxon>Metazoa</taxon>
        <taxon>Chordata</taxon>
        <taxon>Craniata</taxon>
        <taxon>Vertebrata</taxon>
        <taxon>Euteleostomi</taxon>
        <taxon>Actinopterygii</taxon>
        <taxon>Neopterygii</taxon>
        <taxon>Teleostei</taxon>
        <taxon>Protacanthopterygii</taxon>
        <taxon>Salmoniformes</taxon>
        <taxon>Salmonidae</taxon>
        <taxon>Salmoninae</taxon>
        <taxon>Oncorhynchus</taxon>
    </lineage>
</organism>
<evidence type="ECO:0000313" key="3">
    <source>
        <dbReference type="EMBL" id="CDR00938.1"/>
    </source>
</evidence>